<name>A0A4U1BR71_9GAMM</name>
<dbReference type="PROSITE" id="PS50885">
    <property type="entry name" value="HAMP"/>
    <property type="match status" value="1"/>
</dbReference>
<dbReference type="FunFam" id="1.10.287.950:FF:000001">
    <property type="entry name" value="Methyl-accepting chemotaxis sensory transducer"/>
    <property type="match status" value="1"/>
</dbReference>
<dbReference type="GO" id="GO:0005886">
    <property type="term" value="C:plasma membrane"/>
    <property type="evidence" value="ECO:0007669"/>
    <property type="project" value="UniProtKB-SubCell"/>
</dbReference>
<keyword evidence="5 10" id="KW-1133">Transmembrane helix</keyword>
<dbReference type="CDD" id="cd12912">
    <property type="entry name" value="PDC2_MCP_like"/>
    <property type="match status" value="1"/>
</dbReference>
<dbReference type="RefSeq" id="WP_136863278.1">
    <property type="nucleotide sequence ID" value="NZ_SWCJ01000005.1"/>
</dbReference>
<evidence type="ECO:0000256" key="6">
    <source>
        <dbReference type="ARBA" id="ARBA00023136"/>
    </source>
</evidence>
<feature type="domain" description="Methyl-accepting transducer" evidence="11">
    <location>
        <begin position="379"/>
        <end position="615"/>
    </location>
</feature>
<keyword evidence="4 10" id="KW-0812">Transmembrane</keyword>
<keyword evidence="2" id="KW-1003">Cell membrane</keyword>
<dbReference type="GO" id="GO:0007165">
    <property type="term" value="P:signal transduction"/>
    <property type="evidence" value="ECO:0007669"/>
    <property type="project" value="UniProtKB-KW"/>
</dbReference>
<dbReference type="PANTHER" id="PTHR32089">
    <property type="entry name" value="METHYL-ACCEPTING CHEMOTAXIS PROTEIN MCPB"/>
    <property type="match status" value="1"/>
</dbReference>
<evidence type="ECO:0000256" key="4">
    <source>
        <dbReference type="ARBA" id="ARBA00022692"/>
    </source>
</evidence>
<protein>
    <submittedName>
        <fullName evidence="13">Methyl-accepting chemotaxis protein</fullName>
    </submittedName>
</protein>
<evidence type="ECO:0000259" key="12">
    <source>
        <dbReference type="PROSITE" id="PS50885"/>
    </source>
</evidence>
<dbReference type="PROSITE" id="PS50111">
    <property type="entry name" value="CHEMOTAXIS_TRANSDUC_2"/>
    <property type="match status" value="1"/>
</dbReference>
<accession>A0A4U1BR71</accession>
<evidence type="ECO:0000313" key="13">
    <source>
        <dbReference type="EMBL" id="TKB55521.1"/>
    </source>
</evidence>
<organism evidence="13 14">
    <name type="scientific">Ferrimonas aestuarii</name>
    <dbReference type="NCBI Taxonomy" id="2569539"/>
    <lineage>
        <taxon>Bacteria</taxon>
        <taxon>Pseudomonadati</taxon>
        <taxon>Pseudomonadota</taxon>
        <taxon>Gammaproteobacteria</taxon>
        <taxon>Alteromonadales</taxon>
        <taxon>Ferrimonadaceae</taxon>
        <taxon>Ferrimonas</taxon>
    </lineage>
</organism>
<evidence type="ECO:0000256" key="8">
    <source>
        <dbReference type="ARBA" id="ARBA00029447"/>
    </source>
</evidence>
<dbReference type="Proteomes" id="UP000305675">
    <property type="component" value="Unassembled WGS sequence"/>
</dbReference>
<feature type="domain" description="HAMP" evidence="12">
    <location>
        <begin position="320"/>
        <end position="374"/>
    </location>
</feature>
<dbReference type="SMART" id="SM00283">
    <property type="entry name" value="MA"/>
    <property type="match status" value="1"/>
</dbReference>
<comment type="subcellular location">
    <subcellularLocation>
        <location evidence="1">Cell membrane</location>
        <topology evidence="1">Multi-pass membrane protein</topology>
    </subcellularLocation>
</comment>
<dbReference type="GO" id="GO:0006935">
    <property type="term" value="P:chemotaxis"/>
    <property type="evidence" value="ECO:0007669"/>
    <property type="project" value="UniProtKB-KW"/>
</dbReference>
<sequence length="652" mass="71645">MSIKQKLLFSLIAAALLPCLVVTGFVMNRVQEQALTSFVERSSAEMKHVDELVSVYFQEIENNVRSLLEGEELYRLDDSVTSYLSAPEGPMTPDENGWVEQQIFERLRQLGDSHSNYAYVHAAGEQGEYIQWPKGNNIAGYDPRVRPWYTTAIKNNGNLARTPAYYYSGDDVTLVGTVISYPRKNTTDLGITGIVVSLNDLTNLVKEIRIGKTGYVMMVEDTGNVLADAKYPDNNFKNIASLGEGYQLLGQTKHGVIEIELDGETYMANVHYSDALGWKFIGLISKDEVMSASYTMVEVMLVIMAVLGVICTAAALLLSNVIVKPLAEVGGSLREIAEGEGDLTKELEVTSNDETGRLSRYFNEFLRSIKQLIIQIGHSGEQVTEVAQGANTVSSELKQVAQRQSQVVEMVSTAFNEMVASANETASLCTSAADAANHSQGMVTEGQQSIHKAVESVNLLASKIESSTQVIKELERDSQNITLILDTIREIAEQTNLLALNAAIEAARAGEHGRGFAVVADEVRALAKRTQDSTSEINALVQRLQNRTDEVSKQMGESLTASTDTVEVTASVDQTFNSISDSVVAIHEMNTQIATATEEQHLVSEEINRSIQNIQEETQNVERISEGVHHNAETLTQSAQELNQMVRRFKTT</sequence>
<keyword evidence="7 9" id="KW-0807">Transducer</keyword>
<dbReference type="OrthoDB" id="2489132at2"/>
<dbReference type="Gene3D" id="3.30.450.20">
    <property type="entry name" value="PAS domain"/>
    <property type="match status" value="1"/>
</dbReference>
<evidence type="ECO:0000256" key="5">
    <source>
        <dbReference type="ARBA" id="ARBA00022989"/>
    </source>
</evidence>
<keyword evidence="6 10" id="KW-0472">Membrane</keyword>
<evidence type="ECO:0000256" key="3">
    <source>
        <dbReference type="ARBA" id="ARBA00022500"/>
    </source>
</evidence>
<dbReference type="EMBL" id="SWCJ01000005">
    <property type="protein sequence ID" value="TKB55521.1"/>
    <property type="molecule type" value="Genomic_DNA"/>
</dbReference>
<proteinExistence type="inferred from homology"/>
<keyword evidence="3" id="KW-0145">Chemotaxis</keyword>
<evidence type="ECO:0000313" key="14">
    <source>
        <dbReference type="Proteomes" id="UP000305675"/>
    </source>
</evidence>
<keyword evidence="14" id="KW-1185">Reference proteome</keyword>
<evidence type="ECO:0000256" key="10">
    <source>
        <dbReference type="SAM" id="Phobius"/>
    </source>
</evidence>
<dbReference type="SMART" id="SM00304">
    <property type="entry name" value="HAMP"/>
    <property type="match status" value="2"/>
</dbReference>
<evidence type="ECO:0000256" key="7">
    <source>
        <dbReference type="ARBA" id="ARBA00023224"/>
    </source>
</evidence>
<dbReference type="InterPro" id="IPR033479">
    <property type="entry name" value="dCache_1"/>
</dbReference>
<dbReference type="Pfam" id="PF00015">
    <property type="entry name" value="MCPsignal"/>
    <property type="match status" value="1"/>
</dbReference>
<dbReference type="SUPFAM" id="SSF58104">
    <property type="entry name" value="Methyl-accepting chemotaxis protein (MCP) signaling domain"/>
    <property type="match status" value="1"/>
</dbReference>
<evidence type="ECO:0000259" key="11">
    <source>
        <dbReference type="PROSITE" id="PS50111"/>
    </source>
</evidence>
<evidence type="ECO:0000256" key="1">
    <source>
        <dbReference type="ARBA" id="ARBA00004651"/>
    </source>
</evidence>
<evidence type="ECO:0000256" key="9">
    <source>
        <dbReference type="PROSITE-ProRule" id="PRU00284"/>
    </source>
</evidence>
<reference evidence="13 14" key="1">
    <citation type="submission" date="2019-04" db="EMBL/GenBank/DDBJ databases">
        <authorList>
            <person name="Hwang J.C."/>
        </authorList>
    </citation>
    <scope>NUCLEOTIDE SEQUENCE [LARGE SCALE GENOMIC DNA]</scope>
    <source>
        <strain evidence="13 14">IMCC35002</strain>
    </source>
</reference>
<dbReference type="CDD" id="cd11386">
    <property type="entry name" value="MCP_signal"/>
    <property type="match status" value="1"/>
</dbReference>
<dbReference type="AlphaFoldDB" id="A0A4U1BR71"/>
<comment type="similarity">
    <text evidence="8">Belongs to the methyl-accepting chemotaxis (MCP) protein family.</text>
</comment>
<dbReference type="InterPro" id="IPR003660">
    <property type="entry name" value="HAMP_dom"/>
</dbReference>
<dbReference type="Pfam" id="PF00672">
    <property type="entry name" value="HAMP"/>
    <property type="match status" value="1"/>
</dbReference>
<feature type="transmembrane region" description="Helical" evidence="10">
    <location>
        <begin position="299"/>
        <end position="318"/>
    </location>
</feature>
<evidence type="ECO:0000256" key="2">
    <source>
        <dbReference type="ARBA" id="ARBA00022475"/>
    </source>
</evidence>
<dbReference type="InterPro" id="IPR004089">
    <property type="entry name" value="MCPsignal_dom"/>
</dbReference>
<dbReference type="Pfam" id="PF02743">
    <property type="entry name" value="dCache_1"/>
    <property type="match status" value="1"/>
</dbReference>
<gene>
    <name evidence="13" type="ORF">FCL42_10070</name>
</gene>
<dbReference type="PANTHER" id="PTHR32089:SF112">
    <property type="entry name" value="LYSOZYME-LIKE PROTEIN-RELATED"/>
    <property type="match status" value="1"/>
</dbReference>
<dbReference type="Gene3D" id="1.10.287.950">
    <property type="entry name" value="Methyl-accepting chemotaxis protein"/>
    <property type="match status" value="1"/>
</dbReference>
<comment type="caution">
    <text evidence="13">The sequence shown here is derived from an EMBL/GenBank/DDBJ whole genome shotgun (WGS) entry which is preliminary data.</text>
</comment>
<dbReference type="CDD" id="cd06225">
    <property type="entry name" value="HAMP"/>
    <property type="match status" value="1"/>
</dbReference>